<keyword evidence="1" id="KW-1133">Transmembrane helix</keyword>
<evidence type="ECO:0000256" key="1">
    <source>
        <dbReference type="SAM" id="Phobius"/>
    </source>
</evidence>
<dbReference type="SMART" id="SM00460">
    <property type="entry name" value="TGc"/>
    <property type="match status" value="1"/>
</dbReference>
<protein>
    <recommendedName>
        <fullName evidence="2">Transglutaminase-like domain-containing protein</fullName>
    </recommendedName>
</protein>
<feature type="transmembrane region" description="Helical" evidence="1">
    <location>
        <begin position="27"/>
        <end position="44"/>
    </location>
</feature>
<dbReference type="InterPro" id="IPR002931">
    <property type="entry name" value="Transglutaminase-like"/>
</dbReference>
<dbReference type="PANTHER" id="PTHR33490">
    <property type="entry name" value="BLR5614 PROTEIN-RELATED"/>
    <property type="match status" value="1"/>
</dbReference>
<dbReference type="AlphaFoldDB" id="A0A3B1DH56"/>
<keyword evidence="1" id="KW-0472">Membrane</keyword>
<evidence type="ECO:0000313" key="3">
    <source>
        <dbReference type="EMBL" id="VAX41699.1"/>
    </source>
</evidence>
<reference evidence="3" key="1">
    <citation type="submission" date="2018-06" db="EMBL/GenBank/DDBJ databases">
        <authorList>
            <person name="Zhirakovskaya E."/>
        </authorList>
    </citation>
    <scope>NUCLEOTIDE SEQUENCE</scope>
</reference>
<dbReference type="EMBL" id="UOGL01000580">
    <property type="protein sequence ID" value="VAX41699.1"/>
    <property type="molecule type" value="Genomic_DNA"/>
</dbReference>
<accession>A0A3B1DH56</accession>
<dbReference type="SUPFAM" id="SSF54001">
    <property type="entry name" value="Cysteine proteinases"/>
    <property type="match status" value="1"/>
</dbReference>
<dbReference type="PANTHER" id="PTHR33490:SF3">
    <property type="entry name" value="CONSERVED INTEGRAL MEMBRANE PROTEIN"/>
    <property type="match status" value="1"/>
</dbReference>
<dbReference type="InterPro" id="IPR038765">
    <property type="entry name" value="Papain-like_cys_pep_sf"/>
</dbReference>
<keyword evidence="1" id="KW-0812">Transmembrane</keyword>
<name>A0A3B1DH56_9ZZZZ</name>
<organism evidence="3">
    <name type="scientific">hydrothermal vent metagenome</name>
    <dbReference type="NCBI Taxonomy" id="652676"/>
    <lineage>
        <taxon>unclassified sequences</taxon>
        <taxon>metagenomes</taxon>
        <taxon>ecological metagenomes</taxon>
    </lineage>
</organism>
<evidence type="ECO:0000259" key="2">
    <source>
        <dbReference type="SMART" id="SM00460"/>
    </source>
</evidence>
<sequence length="536" mass="60735">MSLYLEKLTAYDLYASGYHTLRKGICVMRYSFLIFSILFFFLQIESNVFAQPVITPAKQHPSKTTKQKQVVKTSDNDIWSIIYIGKNRVGFIRNTFQKQNKQITISEETHMTFRRFGKPITIAIKLNITAAAEGDLLNYRFEMKNSPANKTISIGKVQRGQLIQNTQIAGEKKTSQQPLKRLTKAPRYELYLLKQKPLLPGQTIRFQSFEPVFNKTTKVTISAEKYEEIKLLDGKKHRLLRAKMVFSIVPQTPTKIWIDQQGNILRSESKFLGKQMVTYRVKPEVALKEVAGGELDLAVSALVRVNQIRNGHKSKKVVYQIKTPQNNPVKYFPSGETQSIEKIDHETLKLTVTKIDLSKMGKSKKPDGSYLKPTLFLQSRDANVRTHAMRATKNRRDKREIAMRMEKYVYQNMKAKNFSTALASAAEVAKNLEGDCTEHAVLLAAMLRVEKIPSRIAVGLVYIEKRSVFSGHMWTEAYVDGHWIPLDATLGQGGIGAAHIKLAASSFSENAPAPVTLFLPMMTLMNNLQITVVESN</sequence>
<dbReference type="Pfam" id="PF01841">
    <property type="entry name" value="Transglut_core"/>
    <property type="match status" value="1"/>
</dbReference>
<feature type="domain" description="Transglutaminase-like" evidence="2">
    <location>
        <begin position="428"/>
        <end position="490"/>
    </location>
</feature>
<gene>
    <name evidence="3" type="ORF">MNBD_PLANCTO02-971</name>
</gene>
<proteinExistence type="predicted"/>
<dbReference type="Gene3D" id="3.10.620.30">
    <property type="match status" value="1"/>
</dbReference>